<sequence>MAIAKGKRSRAHEYGTSKVSISIHRNGYVVGHLKSDHPRPICSRYRGFEADKKNVSWAVIAWNTKNWVRRGQGSGKKAQGMGENAV</sequence>
<comment type="caution">
    <text evidence="1">The sequence shown here is derived from an EMBL/GenBank/DDBJ whole genome shotgun (WGS) entry which is preliminary data.</text>
</comment>
<name>A0A937X7C0_9BACT</name>
<reference evidence="1 2" key="1">
    <citation type="submission" date="2019-03" db="EMBL/GenBank/DDBJ databases">
        <title>Lake Tanganyika Metagenome-Assembled Genomes (MAGs).</title>
        <authorList>
            <person name="Tran P."/>
        </authorList>
    </citation>
    <scope>NUCLEOTIDE SEQUENCE [LARGE SCALE GENOMIC DNA]</scope>
    <source>
        <strain evidence="1">K_DeepCast_65m_m2_236</strain>
    </source>
</reference>
<protein>
    <recommendedName>
        <fullName evidence="3">Transposase</fullName>
    </recommendedName>
</protein>
<gene>
    <name evidence="1" type="ORF">FJZ00_07350</name>
</gene>
<evidence type="ECO:0000313" key="1">
    <source>
        <dbReference type="EMBL" id="MBM3274951.1"/>
    </source>
</evidence>
<evidence type="ECO:0008006" key="3">
    <source>
        <dbReference type="Google" id="ProtNLM"/>
    </source>
</evidence>
<dbReference type="AlphaFoldDB" id="A0A937X7C0"/>
<dbReference type="Proteomes" id="UP000703893">
    <property type="component" value="Unassembled WGS sequence"/>
</dbReference>
<organism evidence="1 2">
    <name type="scientific">Candidatus Tanganyikabacteria bacterium</name>
    <dbReference type="NCBI Taxonomy" id="2961651"/>
    <lineage>
        <taxon>Bacteria</taxon>
        <taxon>Bacillati</taxon>
        <taxon>Candidatus Sericytochromatia</taxon>
        <taxon>Candidatus Tanganyikabacteria</taxon>
    </lineage>
</organism>
<dbReference type="EMBL" id="VGJX01000387">
    <property type="protein sequence ID" value="MBM3274951.1"/>
    <property type="molecule type" value="Genomic_DNA"/>
</dbReference>
<accession>A0A937X7C0</accession>
<proteinExistence type="predicted"/>
<evidence type="ECO:0000313" key="2">
    <source>
        <dbReference type="Proteomes" id="UP000703893"/>
    </source>
</evidence>